<organism evidence="2 3">
    <name type="scientific">Gemmiger gallinarum</name>
    <dbReference type="NCBI Taxonomy" id="2779354"/>
    <lineage>
        <taxon>Bacteria</taxon>
        <taxon>Bacillati</taxon>
        <taxon>Bacillota</taxon>
        <taxon>Clostridia</taxon>
        <taxon>Eubacteriales</taxon>
        <taxon>Gemmiger</taxon>
    </lineage>
</organism>
<reference evidence="2 3" key="1">
    <citation type="submission" date="2020-10" db="EMBL/GenBank/DDBJ databases">
        <title>ChiBAC.</title>
        <authorList>
            <person name="Zenner C."/>
            <person name="Hitch T.C.A."/>
            <person name="Clavel T."/>
        </authorList>
    </citation>
    <scope>NUCLEOTIDE SEQUENCE [LARGE SCALE GENOMIC DNA]</scope>
    <source>
        <strain evidence="2 3">DSM 109015</strain>
    </source>
</reference>
<sequence>MYHELFGPRGAEDERDDFWTGIPEGGDMLPGMLPTDDHTEAPGAARAHHRAADRVTPEEIDELRQALDPETPAVRPGDAPEQAPRITGDDQAAETPRGPAI</sequence>
<comment type="caution">
    <text evidence="2">The sequence shown here is derived from an EMBL/GenBank/DDBJ whole genome shotgun (WGS) entry which is preliminary data.</text>
</comment>
<feature type="region of interest" description="Disordered" evidence="1">
    <location>
        <begin position="1"/>
        <end position="101"/>
    </location>
</feature>
<proteinExistence type="predicted"/>
<dbReference type="EMBL" id="JADCKC010000002">
    <property type="protein sequence ID" value="MBE5037609.1"/>
    <property type="molecule type" value="Genomic_DNA"/>
</dbReference>
<accession>A0ABR9R3A3</accession>
<protein>
    <submittedName>
        <fullName evidence="2">Uncharacterized protein</fullName>
    </submittedName>
</protein>
<evidence type="ECO:0000256" key="1">
    <source>
        <dbReference type="SAM" id="MobiDB-lite"/>
    </source>
</evidence>
<evidence type="ECO:0000313" key="2">
    <source>
        <dbReference type="EMBL" id="MBE5037609.1"/>
    </source>
</evidence>
<feature type="compositionally biased region" description="Basic and acidic residues" evidence="1">
    <location>
        <begin position="50"/>
        <end position="67"/>
    </location>
</feature>
<dbReference type="Proteomes" id="UP000768567">
    <property type="component" value="Unassembled WGS sequence"/>
</dbReference>
<keyword evidence="3" id="KW-1185">Reference proteome</keyword>
<name>A0ABR9R3A3_9FIRM</name>
<dbReference type="RefSeq" id="WP_193501072.1">
    <property type="nucleotide sequence ID" value="NZ_JADCKC010000002.1"/>
</dbReference>
<evidence type="ECO:0000313" key="3">
    <source>
        <dbReference type="Proteomes" id="UP000768567"/>
    </source>
</evidence>
<gene>
    <name evidence="2" type="ORF">INF35_07410</name>
</gene>